<keyword evidence="1" id="KW-0732">Signal</keyword>
<dbReference type="EMBL" id="JAYGJQ010000002">
    <property type="protein sequence ID" value="MEA9357995.1"/>
    <property type="molecule type" value="Genomic_DNA"/>
</dbReference>
<organism evidence="2 3">
    <name type="scientific">Bacteriovorax antarcticus</name>
    <dbReference type="NCBI Taxonomy" id="3088717"/>
    <lineage>
        <taxon>Bacteria</taxon>
        <taxon>Pseudomonadati</taxon>
        <taxon>Bdellovibrionota</taxon>
        <taxon>Bacteriovoracia</taxon>
        <taxon>Bacteriovoracales</taxon>
        <taxon>Bacteriovoracaceae</taxon>
        <taxon>Bacteriovorax</taxon>
    </lineage>
</organism>
<evidence type="ECO:0000256" key="1">
    <source>
        <dbReference type="SAM" id="SignalP"/>
    </source>
</evidence>
<evidence type="ECO:0008006" key="4">
    <source>
        <dbReference type="Google" id="ProtNLM"/>
    </source>
</evidence>
<dbReference type="PROSITE" id="PS51257">
    <property type="entry name" value="PROKAR_LIPOPROTEIN"/>
    <property type="match status" value="1"/>
</dbReference>
<accession>A0ABU5W148</accession>
<keyword evidence="3" id="KW-1185">Reference proteome</keyword>
<dbReference type="RefSeq" id="WP_323578211.1">
    <property type="nucleotide sequence ID" value="NZ_JAYGJQ010000002.1"/>
</dbReference>
<feature type="signal peptide" evidence="1">
    <location>
        <begin position="1"/>
        <end position="21"/>
    </location>
</feature>
<proteinExistence type="predicted"/>
<protein>
    <recommendedName>
        <fullName evidence="4">Lipoprotein</fullName>
    </recommendedName>
</protein>
<name>A0ABU5W148_9BACT</name>
<dbReference type="Proteomes" id="UP001302274">
    <property type="component" value="Unassembled WGS sequence"/>
</dbReference>
<comment type="caution">
    <text evidence="2">The sequence shown here is derived from an EMBL/GenBank/DDBJ whole genome shotgun (WGS) entry which is preliminary data.</text>
</comment>
<sequence>MKKCSLVLSLMILSACSTVVTKDNTMTYQKDYCSKRAQEYLGSYEYKVPRDRNSTQKKLYEMILEKSNNVQPCYVEHVRNNEVYNVCIVVGTDKKGVLSFIDIEDAQKPLSKAFAKCLVDVYGSMSLKSFPDTKVMQPLLLDPKK</sequence>
<gene>
    <name evidence="2" type="ORF">SHI21_17315</name>
</gene>
<evidence type="ECO:0000313" key="3">
    <source>
        <dbReference type="Proteomes" id="UP001302274"/>
    </source>
</evidence>
<evidence type="ECO:0000313" key="2">
    <source>
        <dbReference type="EMBL" id="MEA9357995.1"/>
    </source>
</evidence>
<feature type="chain" id="PRO_5046551651" description="Lipoprotein" evidence="1">
    <location>
        <begin position="22"/>
        <end position="145"/>
    </location>
</feature>
<reference evidence="2 3" key="1">
    <citation type="submission" date="2023-11" db="EMBL/GenBank/DDBJ databases">
        <title>A Novel Polar Bacteriovorax (B. antarcticus) Isolated from the Biocrust in Antarctica.</title>
        <authorList>
            <person name="Mun W."/>
            <person name="Choi S.Y."/>
            <person name="Mitchell R.J."/>
        </authorList>
    </citation>
    <scope>NUCLEOTIDE SEQUENCE [LARGE SCALE GENOMIC DNA]</scope>
    <source>
        <strain evidence="2 3">PP10</strain>
    </source>
</reference>